<dbReference type="EMBL" id="MU839828">
    <property type="protein sequence ID" value="KAK1759042.1"/>
    <property type="molecule type" value="Genomic_DNA"/>
</dbReference>
<accession>A0AAJ0F9F8</accession>
<keyword evidence="4" id="KW-1185">Reference proteome</keyword>
<evidence type="ECO:0000256" key="1">
    <source>
        <dbReference type="SAM" id="MobiDB-lite"/>
    </source>
</evidence>
<gene>
    <name evidence="3" type="ORF">QBC47DRAFT_457398</name>
</gene>
<organism evidence="3 4">
    <name type="scientific">Echria macrotheca</name>
    <dbReference type="NCBI Taxonomy" id="438768"/>
    <lineage>
        <taxon>Eukaryota</taxon>
        <taxon>Fungi</taxon>
        <taxon>Dikarya</taxon>
        <taxon>Ascomycota</taxon>
        <taxon>Pezizomycotina</taxon>
        <taxon>Sordariomycetes</taxon>
        <taxon>Sordariomycetidae</taxon>
        <taxon>Sordariales</taxon>
        <taxon>Schizotheciaceae</taxon>
        <taxon>Echria</taxon>
    </lineage>
</organism>
<dbReference type="PANTHER" id="PTHR33112">
    <property type="entry name" value="DOMAIN PROTEIN, PUTATIVE-RELATED"/>
    <property type="match status" value="1"/>
</dbReference>
<evidence type="ECO:0000313" key="4">
    <source>
        <dbReference type="Proteomes" id="UP001239445"/>
    </source>
</evidence>
<dbReference type="InterPro" id="IPR010730">
    <property type="entry name" value="HET"/>
</dbReference>
<dbReference type="InterPro" id="IPR011990">
    <property type="entry name" value="TPR-like_helical_dom_sf"/>
</dbReference>
<evidence type="ECO:0000313" key="3">
    <source>
        <dbReference type="EMBL" id="KAK1759042.1"/>
    </source>
</evidence>
<reference evidence="3" key="1">
    <citation type="submission" date="2023-06" db="EMBL/GenBank/DDBJ databases">
        <title>Genome-scale phylogeny and comparative genomics of the fungal order Sordariales.</title>
        <authorList>
            <consortium name="Lawrence Berkeley National Laboratory"/>
            <person name="Hensen N."/>
            <person name="Bonometti L."/>
            <person name="Westerberg I."/>
            <person name="Brannstrom I.O."/>
            <person name="Guillou S."/>
            <person name="Cros-Aarteil S."/>
            <person name="Calhoun S."/>
            <person name="Haridas S."/>
            <person name="Kuo A."/>
            <person name="Mondo S."/>
            <person name="Pangilinan J."/>
            <person name="Riley R."/>
            <person name="Labutti K."/>
            <person name="Andreopoulos B."/>
            <person name="Lipzen A."/>
            <person name="Chen C."/>
            <person name="Yanf M."/>
            <person name="Daum C."/>
            <person name="Ng V."/>
            <person name="Clum A."/>
            <person name="Steindorff A."/>
            <person name="Ohm R."/>
            <person name="Martin F."/>
            <person name="Silar P."/>
            <person name="Natvig D."/>
            <person name="Lalanne C."/>
            <person name="Gautier V."/>
            <person name="Ament-Velasquez S.L."/>
            <person name="Kruys A."/>
            <person name="Hutchinson M.I."/>
            <person name="Powell A.J."/>
            <person name="Barry K."/>
            <person name="Miller A.N."/>
            <person name="Grigoriev I.V."/>
            <person name="Debuchy R."/>
            <person name="Gladieux P."/>
            <person name="Thoren M.H."/>
            <person name="Johannesson H."/>
        </authorList>
    </citation>
    <scope>NUCLEOTIDE SEQUENCE</scope>
    <source>
        <strain evidence="3">PSN4</strain>
    </source>
</reference>
<dbReference type="Proteomes" id="UP001239445">
    <property type="component" value="Unassembled WGS sequence"/>
</dbReference>
<feature type="domain" description="Heterokaryon incompatibility" evidence="2">
    <location>
        <begin position="767"/>
        <end position="929"/>
    </location>
</feature>
<name>A0AAJ0F9F8_9PEZI</name>
<sequence>MDHPSNDEQGLDAKFYDNLNFLENTDLRGVFDQNEELQCRLSVVRALFGQYQRTHNPRDLFTAIDHAQVIVRRLPASPPDKIEMLNTLSWMKMSAFFLGQESTGRPLLAESIAYARAALNELAATRSQDRKEHKMAYDNLGQALSAKSQLDADLQALDEAIICGRQTVDLSETEIEKAENSVNVAIRLHLRYRKTRQEADAGEALGILTRNIETLTPGSLGHRSSLTARGEIYMDMYKHGGDLDILDKAIANSIEGLQSTPVNDDRYVDSLRFLGSMHETRYDKTLDISSLRRSADCYSRAVRDVPHHPLKVDLISHRLFLLRKMADAQQGVVAVDFTLGQAERAFTGIPLNHAKYIASANNVSHILARRYLLSRQILHFEPLVIHVLKMGEAQNNSSQAMRSGSRLDLKPLKSLQECIGMLLSEPVAAETSDRIFQLFSDAHKTSGPANGVINLYRDHGPELERLCRPGVVADIFLEERGGLTLASTSQSSDVSTIARRPKSPPRQPPDPYTDPITGMRYLAMAPGSGTIILSMEGTVRDLMGYDPNEPDPRTQEEFLLREIRLESKALTRETLEGKNPNPRLCRVCRRIEPLLRNDDGTISWNTKLMLPHGNWNQLRCRASCKTQCRICNLILSLLAVDPDNPTQLHHRLAKIDPEVQGTQFELQELDNGEVILGVKYGLVPVGALRIVTGRNRDTALRHSGAPTGDESDALLSKYFSWIMNCQIRHEKRCSKYLSDKRCQEPIPLVFIDVTNQCLVRATSAVKYFALSYVWGGPQTMATKKSNVESRFVPGSLSEQNCHLPQTIRDAMLFVRRIGEQYLWVDSMCIVQDDAEDMERDIHRMDIAYMMAFATIAAAYGKNANAGLPGLRPRTRPAQKTATLFLSPNPKEGGSKFSTTQEVMLTTTPSPLLFALEATVWETRGWVQQEKMLSRRCIFFTSNWVYFQCGQEITAETALEGHPTGIHEATRDKPPRLQENPLTILAKTGLITEQQRLSRAFEAYTKLVDIYVCCELTEDDDIVNAFTGILGVLEEHFAGGFVSALPTSALDLALLWAPGQKMLNRTPYVTNPKDPEHHAKKPYFPSWSWAGWVPWVGRPGYRLFDNLPTQSQPLPTPMIDTFTIHHRGLLHTILARGTPVLEHESKQANVSGPDFGPSVLQFWAETVDPAHFPFITEDDSGWVRPEQLSLRENVHTTTSQAVIRLKDRDGRHCGLWYDNKNHRLLWWAGEHKKEMPRLELVAVSRLVGERIAGPYRVEGEIDSFEGVEGGEAEEEAYTAYLSFGRTVGVPHLFRVAGKIPSDATSSAKELLRS</sequence>
<feature type="region of interest" description="Disordered" evidence="1">
    <location>
        <begin position="487"/>
        <end position="515"/>
    </location>
</feature>
<dbReference type="Gene3D" id="1.25.40.10">
    <property type="entry name" value="Tetratricopeptide repeat domain"/>
    <property type="match status" value="1"/>
</dbReference>
<evidence type="ECO:0000259" key="2">
    <source>
        <dbReference type="Pfam" id="PF06985"/>
    </source>
</evidence>
<dbReference type="PANTHER" id="PTHR33112:SF12">
    <property type="entry name" value="HETEROKARYON INCOMPATIBILITY DOMAIN-CONTAINING PROTEIN"/>
    <property type="match status" value="1"/>
</dbReference>
<comment type="caution">
    <text evidence="3">The sequence shown here is derived from an EMBL/GenBank/DDBJ whole genome shotgun (WGS) entry which is preliminary data.</text>
</comment>
<proteinExistence type="predicted"/>
<protein>
    <submittedName>
        <fullName evidence="3">Heterokaryon incompatibility protein-domain-containing protein</fullName>
    </submittedName>
</protein>
<dbReference type="Pfam" id="PF06985">
    <property type="entry name" value="HET"/>
    <property type="match status" value="1"/>
</dbReference>